<keyword evidence="4" id="KW-1185">Reference proteome</keyword>
<comment type="caution">
    <text evidence="3">The sequence shown here is derived from an EMBL/GenBank/DDBJ whole genome shotgun (WGS) entry which is preliminary data.</text>
</comment>
<organism evidence="3 4">
    <name type="scientific">Allosediminivita pacifica</name>
    <dbReference type="NCBI Taxonomy" id="1267769"/>
    <lineage>
        <taxon>Bacteria</taxon>
        <taxon>Pseudomonadati</taxon>
        <taxon>Pseudomonadota</taxon>
        <taxon>Alphaproteobacteria</taxon>
        <taxon>Rhodobacterales</taxon>
        <taxon>Paracoccaceae</taxon>
        <taxon>Allosediminivita</taxon>
    </lineage>
</organism>
<accession>A0A2T6AS81</accession>
<reference evidence="3 4" key="1">
    <citation type="submission" date="2018-04" db="EMBL/GenBank/DDBJ databases">
        <title>Genomic Encyclopedia of Archaeal and Bacterial Type Strains, Phase II (KMG-II): from individual species to whole genera.</title>
        <authorList>
            <person name="Goeker M."/>
        </authorList>
    </citation>
    <scope>NUCLEOTIDE SEQUENCE [LARGE SCALE GENOMIC DNA]</scope>
    <source>
        <strain evidence="3 4">DSM 29329</strain>
    </source>
</reference>
<feature type="region of interest" description="Disordered" evidence="1">
    <location>
        <begin position="243"/>
        <end position="263"/>
    </location>
</feature>
<evidence type="ECO:0000313" key="4">
    <source>
        <dbReference type="Proteomes" id="UP000244069"/>
    </source>
</evidence>
<dbReference type="InterPro" id="IPR009839">
    <property type="entry name" value="SseB_N"/>
</dbReference>
<dbReference type="Pfam" id="PF07179">
    <property type="entry name" value="SseB"/>
    <property type="match status" value="1"/>
</dbReference>
<dbReference type="OrthoDB" id="7831317at2"/>
<dbReference type="AlphaFoldDB" id="A0A2T6AS81"/>
<dbReference type="EMBL" id="QBKN01000015">
    <property type="protein sequence ID" value="PTX46677.1"/>
    <property type="molecule type" value="Genomic_DNA"/>
</dbReference>
<evidence type="ECO:0000313" key="3">
    <source>
        <dbReference type="EMBL" id="PTX46677.1"/>
    </source>
</evidence>
<dbReference type="RefSeq" id="WP_107977146.1">
    <property type="nucleotide sequence ID" value="NZ_BMEZ01000016.1"/>
</dbReference>
<name>A0A2T6AS81_9RHOB</name>
<protein>
    <submittedName>
        <fullName evidence="3">Type III secretion system (T3SS) SseB-like protein</fullName>
    </submittedName>
</protein>
<gene>
    <name evidence="3" type="ORF">C8N44_11544</name>
</gene>
<dbReference type="Proteomes" id="UP000244069">
    <property type="component" value="Unassembled WGS sequence"/>
</dbReference>
<proteinExistence type="predicted"/>
<evidence type="ECO:0000256" key="1">
    <source>
        <dbReference type="SAM" id="MobiDB-lite"/>
    </source>
</evidence>
<sequence>MTETTPLDAAHEAMEAAPQDDAARLRFYDRLAATEMFVLLTREPEGDVVEPEIFDLGEAKVVLVFDREERLSAFTGRISPYAALPGRAVVRMLAGQGIGMGVNLEVAPSSLLLPAEAVDWLAGTLDHGPEESEARVSELSPPSGLPQVLLEALDARLASAAGLAACAWLAAAVYEDNSRGHLLGIAEPVPGSEDALARAINEALVFSGLDAGALDVVFLRRSDPIAARLARVGLRFDLPEAPQAEAVERPAPGSDPDKPPILR</sequence>
<feature type="domain" description="SseB protein N-terminal" evidence="2">
    <location>
        <begin position="12"/>
        <end position="120"/>
    </location>
</feature>
<evidence type="ECO:0000259" key="2">
    <source>
        <dbReference type="Pfam" id="PF07179"/>
    </source>
</evidence>